<evidence type="ECO:0000313" key="2">
    <source>
        <dbReference type="Proteomes" id="UP000037274"/>
    </source>
</evidence>
<accession>A0ABR5HQX2</accession>
<proteinExistence type="predicted"/>
<keyword evidence="2" id="KW-1185">Reference proteome</keyword>
<protein>
    <submittedName>
        <fullName evidence="1">Uncharacterized protein</fullName>
    </submittedName>
</protein>
<sequence>MIDRTELDLCPHCGGLRVTELTSIGTVGISIDDGPQQPAELWIGPTPQPCEHAPARPQPQHTIKVTELPVDLPRELAVDWGLIDPDQPPGPTPVQRALDILRPHLAWDHRYREQS</sequence>
<reference evidence="1 2" key="1">
    <citation type="submission" date="2015-06" db="EMBL/GenBank/DDBJ databases">
        <title>Draft genome sequence of Streptomyces leeuwenhoekii C58, which produces the novel lasso peptide, chaxapeptin.</title>
        <authorList>
            <person name="Yi Y."/>
            <person name="Hai D."/>
            <person name="Jaspars M."/>
            <person name="Sheng H."/>
            <person name="Rateb M.E."/>
            <person name="Bull A."/>
            <person name="Goodfellow M."/>
            <person name="Asenjo J.A."/>
            <person name="Ebel R."/>
        </authorList>
    </citation>
    <scope>NUCLEOTIDE SEQUENCE [LARGE SCALE GENOMIC DNA]</scope>
    <source>
        <strain evidence="1 2">C58</strain>
    </source>
</reference>
<dbReference type="RefSeq" id="WP_048574424.1">
    <property type="nucleotide sequence ID" value="NZ_LFEH01000201.1"/>
</dbReference>
<organism evidence="1 2">
    <name type="scientific">Streptomyces leeuwenhoekii</name>
    <dbReference type="NCBI Taxonomy" id="1437453"/>
    <lineage>
        <taxon>Bacteria</taxon>
        <taxon>Bacillati</taxon>
        <taxon>Actinomycetota</taxon>
        <taxon>Actinomycetes</taxon>
        <taxon>Kitasatosporales</taxon>
        <taxon>Streptomycetaceae</taxon>
        <taxon>Streptomyces</taxon>
    </lineage>
</organism>
<dbReference type="EMBL" id="LFEH01000201">
    <property type="protein sequence ID" value="KMS67201.1"/>
    <property type="molecule type" value="Genomic_DNA"/>
</dbReference>
<name>A0ABR5HQX2_STRLW</name>
<dbReference type="Proteomes" id="UP000037274">
    <property type="component" value="Unassembled WGS sequence"/>
</dbReference>
<evidence type="ECO:0000313" key="1">
    <source>
        <dbReference type="EMBL" id="KMS67201.1"/>
    </source>
</evidence>
<comment type="caution">
    <text evidence="1">The sequence shown here is derived from an EMBL/GenBank/DDBJ whole genome shotgun (WGS) entry which is preliminary data.</text>
</comment>
<gene>
    <name evidence="1" type="ORF">ACH49_28700</name>
</gene>